<dbReference type="PANTHER" id="PTHR48494:SF1">
    <property type="entry name" value="INTERLEUKIN-6"/>
    <property type="match status" value="1"/>
</dbReference>
<dbReference type="SMART" id="SM00126">
    <property type="entry name" value="IL6"/>
    <property type="match status" value="1"/>
</dbReference>
<dbReference type="InterPro" id="IPR030474">
    <property type="entry name" value="IL-6/GCSF/MGF"/>
</dbReference>
<dbReference type="GO" id="GO:0005138">
    <property type="term" value="F:interleukin-6 receptor binding"/>
    <property type="evidence" value="ECO:0007669"/>
    <property type="project" value="InterPro"/>
</dbReference>
<feature type="region of interest" description="Disordered" evidence="5">
    <location>
        <begin position="192"/>
        <end position="211"/>
    </location>
</feature>
<reference evidence="6" key="3">
    <citation type="submission" date="2025-09" db="UniProtKB">
        <authorList>
            <consortium name="Ensembl"/>
        </authorList>
    </citation>
    <scope>IDENTIFICATION</scope>
</reference>
<dbReference type="OMA" id="VWRTSER"/>
<protein>
    <recommendedName>
        <fullName evidence="2">Interleukin-6</fullName>
    </recommendedName>
</protein>
<proteinExistence type="inferred from homology"/>
<evidence type="ECO:0000256" key="3">
    <source>
        <dbReference type="ARBA" id="ARBA00022486"/>
    </source>
</evidence>
<dbReference type="GO" id="GO:0005125">
    <property type="term" value="F:cytokine activity"/>
    <property type="evidence" value="ECO:0007669"/>
    <property type="project" value="InterPro"/>
</dbReference>
<evidence type="ECO:0000256" key="2">
    <source>
        <dbReference type="ARBA" id="ARBA00019464"/>
    </source>
</evidence>
<accession>A0A665TJH3</accession>
<gene>
    <name evidence="6" type="primary">LOC115051438</name>
</gene>
<feature type="compositionally biased region" description="Polar residues" evidence="5">
    <location>
        <begin position="1"/>
        <end position="10"/>
    </location>
</feature>
<evidence type="ECO:0000313" key="7">
    <source>
        <dbReference type="Proteomes" id="UP000472264"/>
    </source>
</evidence>
<sequence length="211" mass="23427">MLCLPGQTSAAPVDPEPTDSPAGESSGEELWGPASPGPQLLCDSSIWGAIISLIDGLKLQNRLQVEDVFLQHHQVSSLPAALPGCKSNKEACLHWVAEGLQTYMVATKHLESQSADNSLPANIRYLCGLLISQIKQQMKKPEKVRVLTSSEEEQLLKDIDRLDAFSKRMTALSILDQFRAFLSDSVRKIRQKEKAKQKRNGISYERTTQRN</sequence>
<evidence type="ECO:0000256" key="5">
    <source>
        <dbReference type="SAM" id="MobiDB-lite"/>
    </source>
</evidence>
<comment type="function">
    <text evidence="4">Cytokine with a wide variety of biological functions in immunity, tissue regeneration, and metabolism. Binds to IL6R, then the complex associates to the signaling subunit IL6ST/gp130 to trigger the intracellular IL6-signaling pathway. The interaction with the membrane-bound IL6R and IL6ST stimulates 'classic signaling', whereas the binding of IL6 and soluble IL6R to IL6ST stimulates 'trans-signaling'. Alternatively, 'cluster signaling' occurs when membrane-bound IL6:IL6R complexes on transmitter cells activate IL6ST receptors on neighboring receiver cells.</text>
</comment>
<dbReference type="InParanoid" id="A0A665TJH3"/>
<evidence type="ECO:0000256" key="1">
    <source>
        <dbReference type="ARBA" id="ARBA00007432"/>
    </source>
</evidence>
<comment type="similarity">
    <text evidence="1">Belongs to the IL-6 superfamily.</text>
</comment>
<dbReference type="InterPro" id="IPR003574">
    <property type="entry name" value="IL-6-like"/>
</dbReference>
<dbReference type="Ensembl" id="ENSENLT00000010810.1">
    <property type="protein sequence ID" value="ENSENLP00000010345.1"/>
    <property type="gene ID" value="ENSENLG00000005012.1"/>
</dbReference>
<reference evidence="6" key="1">
    <citation type="submission" date="2021-04" db="EMBL/GenBank/DDBJ databases">
        <authorList>
            <consortium name="Wellcome Sanger Institute Data Sharing"/>
        </authorList>
    </citation>
    <scope>NUCLEOTIDE SEQUENCE [LARGE SCALE GENOMIC DNA]</scope>
</reference>
<organism evidence="6 7">
    <name type="scientific">Echeneis naucrates</name>
    <name type="common">Live sharksucker</name>
    <dbReference type="NCBI Taxonomy" id="173247"/>
    <lineage>
        <taxon>Eukaryota</taxon>
        <taxon>Metazoa</taxon>
        <taxon>Chordata</taxon>
        <taxon>Craniata</taxon>
        <taxon>Vertebrata</taxon>
        <taxon>Euteleostomi</taxon>
        <taxon>Actinopterygii</taxon>
        <taxon>Neopterygii</taxon>
        <taxon>Teleostei</taxon>
        <taxon>Neoteleostei</taxon>
        <taxon>Acanthomorphata</taxon>
        <taxon>Carangaria</taxon>
        <taxon>Carangiformes</taxon>
        <taxon>Echeneidae</taxon>
        <taxon>Echeneis</taxon>
    </lineage>
</organism>
<reference evidence="6" key="2">
    <citation type="submission" date="2025-08" db="UniProtKB">
        <authorList>
            <consortium name="Ensembl"/>
        </authorList>
    </citation>
    <scope>IDENTIFICATION</scope>
</reference>
<dbReference type="PANTHER" id="PTHR48494">
    <property type="entry name" value="INTERLEUKIN-6"/>
    <property type="match status" value="1"/>
</dbReference>
<dbReference type="GO" id="GO:0005615">
    <property type="term" value="C:extracellular space"/>
    <property type="evidence" value="ECO:0007669"/>
    <property type="project" value="InterPro"/>
</dbReference>
<name>A0A665TJH3_ECHNA</name>
<evidence type="ECO:0000256" key="4">
    <source>
        <dbReference type="ARBA" id="ARBA00023441"/>
    </source>
</evidence>
<feature type="region of interest" description="Disordered" evidence="5">
    <location>
        <begin position="1"/>
        <end position="34"/>
    </location>
</feature>
<dbReference type="GO" id="GO:0006955">
    <property type="term" value="P:immune response"/>
    <property type="evidence" value="ECO:0007669"/>
    <property type="project" value="InterPro"/>
</dbReference>
<dbReference type="GO" id="GO:0006953">
    <property type="term" value="P:acute-phase response"/>
    <property type="evidence" value="ECO:0007669"/>
    <property type="project" value="UniProtKB-KW"/>
</dbReference>
<dbReference type="SUPFAM" id="SSF47266">
    <property type="entry name" value="4-helical cytokines"/>
    <property type="match status" value="1"/>
</dbReference>
<dbReference type="Gene3D" id="1.20.1250.10">
    <property type="match status" value="1"/>
</dbReference>
<evidence type="ECO:0000313" key="6">
    <source>
        <dbReference type="Ensembl" id="ENSENLP00000010345.1"/>
    </source>
</evidence>
<dbReference type="GO" id="GO:0030154">
    <property type="term" value="P:cell differentiation"/>
    <property type="evidence" value="ECO:0007669"/>
    <property type="project" value="InterPro"/>
</dbReference>
<keyword evidence="7" id="KW-1185">Reference proteome</keyword>
<keyword evidence="3" id="KW-0011">Acute phase</keyword>
<dbReference type="AlphaFoldDB" id="A0A665TJH3"/>
<dbReference type="Proteomes" id="UP000472264">
    <property type="component" value="Chromosome 11"/>
</dbReference>
<dbReference type="InterPro" id="IPR009079">
    <property type="entry name" value="4_helix_cytokine-like_core"/>
</dbReference>
<dbReference type="Pfam" id="PF00489">
    <property type="entry name" value="IL6"/>
    <property type="match status" value="1"/>
</dbReference>